<accession>A0A9P0HNF6</accession>
<feature type="domain" description="Kinesin motor" evidence="13">
    <location>
        <begin position="93"/>
        <end position="425"/>
    </location>
</feature>
<keyword evidence="8" id="KW-0206">Cytoskeleton</keyword>
<dbReference type="CDD" id="cd01367">
    <property type="entry name" value="KISc_KIF2_like"/>
    <property type="match status" value="1"/>
</dbReference>
<feature type="compositionally biased region" description="Basic and acidic residues" evidence="12">
    <location>
        <begin position="40"/>
        <end position="54"/>
    </location>
</feature>
<keyword evidence="15" id="KW-1185">Reference proteome</keyword>
<dbReference type="Pfam" id="PF00225">
    <property type="entry name" value="Kinesin"/>
    <property type="match status" value="1"/>
</dbReference>
<evidence type="ECO:0000256" key="6">
    <source>
        <dbReference type="ARBA" id="ARBA00022840"/>
    </source>
</evidence>
<evidence type="ECO:0000256" key="8">
    <source>
        <dbReference type="ARBA" id="ARBA00023212"/>
    </source>
</evidence>
<evidence type="ECO:0000256" key="1">
    <source>
        <dbReference type="ARBA" id="ARBA00004647"/>
    </source>
</evidence>
<evidence type="ECO:0000256" key="10">
    <source>
        <dbReference type="PROSITE-ProRule" id="PRU00283"/>
    </source>
</evidence>
<keyword evidence="4 10" id="KW-0547">Nucleotide-binding</keyword>
<dbReference type="Gene3D" id="3.40.850.10">
    <property type="entry name" value="Kinesin motor domain"/>
    <property type="match status" value="1"/>
</dbReference>
<evidence type="ECO:0000313" key="15">
    <source>
        <dbReference type="Proteomes" id="UP001152798"/>
    </source>
</evidence>
<name>A0A9P0HNF6_NEZVI</name>
<dbReference type="GO" id="GO:0003777">
    <property type="term" value="F:microtubule motor activity"/>
    <property type="evidence" value="ECO:0007669"/>
    <property type="project" value="InterPro"/>
</dbReference>
<keyword evidence="2" id="KW-0963">Cytoplasm</keyword>
<dbReference type="InterPro" id="IPR036961">
    <property type="entry name" value="Kinesin_motor_dom_sf"/>
</dbReference>
<keyword evidence="5" id="KW-0159">Chromosome partition</keyword>
<evidence type="ECO:0000256" key="5">
    <source>
        <dbReference type="ARBA" id="ARBA00022829"/>
    </source>
</evidence>
<dbReference type="GO" id="GO:0005524">
    <property type="term" value="F:ATP binding"/>
    <property type="evidence" value="ECO:0007669"/>
    <property type="project" value="UniProtKB-UniRule"/>
</dbReference>
<dbReference type="InterPro" id="IPR019821">
    <property type="entry name" value="Kinesin_motor_CS"/>
</dbReference>
<evidence type="ECO:0000313" key="14">
    <source>
        <dbReference type="EMBL" id="CAH1405286.1"/>
    </source>
</evidence>
<sequence length="571" mass="64169">MMNSTEIVQETFNTSMSNIPRLRRSSVVTEIERLKKSREQRRQKQAEKKEEKEALMNSFPGNPNWQFSVMIKEYRSTLDLKPLKDSDPMKQCLITVCVRKRPLNKRELAKKDVDVITVPKKDLIVVHEPKLKVDLTKYLENHEFKFDYAFDEYCSNDTVYKFTAKPLVDTVFEGGMATCFAYGQTGSGKTHTMGGKICGKSQEYKGGIYAMAAIDVFEHLHSPKYEHLKLIVTASFFEIYQGKLFDLLADKATLRVLEDGKQHVQVVGLTERVVNSVDAVLNLIHGGNQARTSGSTAANPTSSRSHAVFQITLRSSRGHQIHGKLSLIDLAGNERGADTASGDRVTRMEGAAINKSLLSLKECIRALGKKGAHLPFRGSKLTQVLKDSFVGENTKTCMIAMISPGMTSCEHSLNTLRYADRVKELTFSSDGEPDVCPDFEQEDSDIDQDYPPEAMVVDEEGTEPRSSATQQSNTTQLCNANYTTQQCSIDNTTVPPCYQQVPDKSEEELIESLNVWRAKCSECDVQEIEVLSGMKQPYYEKKGIVSRLSQIIEDRINHLIELNEKVKLFSQ</sequence>
<evidence type="ECO:0000256" key="3">
    <source>
        <dbReference type="ARBA" id="ARBA00022701"/>
    </source>
</evidence>
<dbReference type="GO" id="GO:0007018">
    <property type="term" value="P:microtubule-based movement"/>
    <property type="evidence" value="ECO:0007669"/>
    <property type="project" value="InterPro"/>
</dbReference>
<evidence type="ECO:0000256" key="9">
    <source>
        <dbReference type="ARBA" id="ARBA00061030"/>
    </source>
</evidence>
<dbReference type="InterPro" id="IPR027417">
    <property type="entry name" value="P-loop_NTPase"/>
</dbReference>
<dbReference type="InterPro" id="IPR027640">
    <property type="entry name" value="Kinesin-like_fam"/>
</dbReference>
<dbReference type="GO" id="GO:0005828">
    <property type="term" value="C:kinetochore microtubule"/>
    <property type="evidence" value="ECO:0007669"/>
    <property type="project" value="UniProtKB-ARBA"/>
</dbReference>
<dbReference type="OrthoDB" id="3176171at2759"/>
<dbReference type="PRINTS" id="PR00380">
    <property type="entry name" value="KINESINHEAVY"/>
</dbReference>
<evidence type="ECO:0000256" key="4">
    <source>
        <dbReference type="ARBA" id="ARBA00022741"/>
    </source>
</evidence>
<dbReference type="GO" id="GO:0008017">
    <property type="term" value="F:microtubule binding"/>
    <property type="evidence" value="ECO:0007669"/>
    <property type="project" value="InterPro"/>
</dbReference>
<organism evidence="14 15">
    <name type="scientific">Nezara viridula</name>
    <name type="common">Southern green stink bug</name>
    <name type="synonym">Cimex viridulus</name>
    <dbReference type="NCBI Taxonomy" id="85310"/>
    <lineage>
        <taxon>Eukaryota</taxon>
        <taxon>Metazoa</taxon>
        <taxon>Ecdysozoa</taxon>
        <taxon>Arthropoda</taxon>
        <taxon>Hexapoda</taxon>
        <taxon>Insecta</taxon>
        <taxon>Pterygota</taxon>
        <taxon>Neoptera</taxon>
        <taxon>Paraneoptera</taxon>
        <taxon>Hemiptera</taxon>
        <taxon>Heteroptera</taxon>
        <taxon>Panheteroptera</taxon>
        <taxon>Pentatomomorpha</taxon>
        <taxon>Pentatomoidea</taxon>
        <taxon>Pentatomidae</taxon>
        <taxon>Pentatominae</taxon>
        <taxon>Nezara</taxon>
    </lineage>
</organism>
<dbReference type="Proteomes" id="UP001152798">
    <property type="component" value="Chromosome 6"/>
</dbReference>
<evidence type="ECO:0000259" key="13">
    <source>
        <dbReference type="PROSITE" id="PS50067"/>
    </source>
</evidence>
<dbReference type="GO" id="GO:0000922">
    <property type="term" value="C:spindle pole"/>
    <property type="evidence" value="ECO:0007669"/>
    <property type="project" value="UniProtKB-SubCell"/>
</dbReference>
<dbReference type="FunFam" id="3.40.850.10:FF:000012">
    <property type="entry name" value="Kinesin-like protein"/>
    <property type="match status" value="1"/>
</dbReference>
<reference evidence="14" key="1">
    <citation type="submission" date="2022-01" db="EMBL/GenBank/DDBJ databases">
        <authorList>
            <person name="King R."/>
        </authorList>
    </citation>
    <scope>NUCLEOTIDE SEQUENCE</scope>
</reference>
<dbReference type="GO" id="GO:0007059">
    <property type="term" value="P:chromosome segregation"/>
    <property type="evidence" value="ECO:0007669"/>
    <property type="project" value="UniProtKB-KW"/>
</dbReference>
<evidence type="ECO:0000256" key="12">
    <source>
        <dbReference type="SAM" id="MobiDB-lite"/>
    </source>
</evidence>
<keyword evidence="3 11" id="KW-0493">Microtubule</keyword>
<dbReference type="InterPro" id="IPR001752">
    <property type="entry name" value="Kinesin_motor_dom"/>
</dbReference>
<comment type="similarity">
    <text evidence="9">Belongs to the TRAFAC class myosin-kinesin ATPase superfamily. Kinesin family. KIN-13 subfamily.</text>
</comment>
<feature type="region of interest" description="Disordered" evidence="12">
    <location>
        <begin position="34"/>
        <end position="54"/>
    </location>
</feature>
<evidence type="ECO:0000256" key="11">
    <source>
        <dbReference type="RuleBase" id="RU000394"/>
    </source>
</evidence>
<dbReference type="PROSITE" id="PS00411">
    <property type="entry name" value="KINESIN_MOTOR_1"/>
    <property type="match status" value="1"/>
</dbReference>
<proteinExistence type="inferred from homology"/>
<comment type="subcellular location">
    <subcellularLocation>
        <location evidence="1">Cytoplasm</location>
        <location evidence="1">Cytoskeleton</location>
        <location evidence="1">Spindle pole</location>
    </subcellularLocation>
</comment>
<dbReference type="GO" id="GO:0007019">
    <property type="term" value="P:microtubule depolymerization"/>
    <property type="evidence" value="ECO:0007669"/>
    <property type="project" value="TreeGrafter"/>
</dbReference>
<dbReference type="EMBL" id="OV725082">
    <property type="protein sequence ID" value="CAH1405286.1"/>
    <property type="molecule type" value="Genomic_DNA"/>
</dbReference>
<evidence type="ECO:0000256" key="7">
    <source>
        <dbReference type="ARBA" id="ARBA00023175"/>
    </source>
</evidence>
<dbReference type="PROSITE" id="PS50067">
    <property type="entry name" value="KINESIN_MOTOR_2"/>
    <property type="match status" value="1"/>
</dbReference>
<keyword evidence="7 10" id="KW-0505">Motor protein</keyword>
<protein>
    <recommendedName>
        <fullName evidence="11">Kinesin-like protein</fullName>
    </recommendedName>
</protein>
<gene>
    <name evidence="14" type="ORF">NEZAVI_LOCUS13523</name>
</gene>
<feature type="binding site" evidence="10">
    <location>
        <begin position="183"/>
        <end position="190"/>
    </location>
    <ligand>
        <name>ATP</name>
        <dbReference type="ChEBI" id="CHEBI:30616"/>
    </ligand>
</feature>
<dbReference type="PANTHER" id="PTHR47971:SF8">
    <property type="entry name" value="KINESIN-LIKE PROTEIN"/>
    <property type="match status" value="1"/>
</dbReference>
<dbReference type="AlphaFoldDB" id="A0A9P0HNF6"/>
<dbReference type="SMART" id="SM00129">
    <property type="entry name" value="KISc"/>
    <property type="match status" value="1"/>
</dbReference>
<evidence type="ECO:0000256" key="2">
    <source>
        <dbReference type="ARBA" id="ARBA00022490"/>
    </source>
</evidence>
<dbReference type="PANTHER" id="PTHR47971">
    <property type="entry name" value="KINESIN-RELATED PROTEIN 6"/>
    <property type="match status" value="1"/>
</dbReference>
<dbReference type="SUPFAM" id="SSF52540">
    <property type="entry name" value="P-loop containing nucleoside triphosphate hydrolases"/>
    <property type="match status" value="1"/>
</dbReference>
<keyword evidence="6 10" id="KW-0067">ATP-binding</keyword>